<comment type="caution">
    <text evidence="2">The sequence shown here is derived from an EMBL/GenBank/DDBJ whole genome shotgun (WGS) entry which is preliminary data.</text>
</comment>
<accession>A0ABU0VZK1</accession>
<evidence type="ECO:0000313" key="2">
    <source>
        <dbReference type="EMBL" id="MDQ2067192.1"/>
    </source>
</evidence>
<reference evidence="2 3" key="1">
    <citation type="submission" date="2023-08" db="EMBL/GenBank/DDBJ databases">
        <title>Characterization of two Paracoccaceae strains isolated from Phycosphere and proposal of Xinfangfangia lacusdiani sp. nov.</title>
        <authorList>
            <person name="Deng Y."/>
            <person name="Zhang Y.Q."/>
        </authorList>
    </citation>
    <scope>NUCLEOTIDE SEQUENCE [LARGE SCALE GENOMIC DNA]</scope>
    <source>
        <strain evidence="2 3">CPCC 101601</strain>
    </source>
</reference>
<dbReference type="Pfam" id="PF09313">
    <property type="entry name" value="TehB-like"/>
    <property type="match status" value="1"/>
</dbReference>
<evidence type="ECO:0000259" key="1">
    <source>
        <dbReference type="Pfam" id="PF09313"/>
    </source>
</evidence>
<dbReference type="InterPro" id="IPR014710">
    <property type="entry name" value="RmlC-like_jellyroll"/>
</dbReference>
<gene>
    <name evidence="2" type="ORF">Q9295_12490</name>
</gene>
<dbReference type="SUPFAM" id="SSF51197">
    <property type="entry name" value="Clavaminate synthase-like"/>
    <property type="match status" value="1"/>
</dbReference>
<proteinExistence type="predicted"/>
<dbReference type="RefSeq" id="WP_306680896.1">
    <property type="nucleotide sequence ID" value="NZ_JAVDBT010000011.1"/>
</dbReference>
<name>A0ABU0VZK1_9RHOB</name>
<feature type="domain" description="TehB/YeaR-like" evidence="1">
    <location>
        <begin position="12"/>
        <end position="86"/>
    </location>
</feature>
<protein>
    <submittedName>
        <fullName evidence="2">DUF1971 domain-containing protein</fullName>
    </submittedName>
</protein>
<dbReference type="EMBL" id="JAVDBT010000011">
    <property type="protein sequence ID" value="MDQ2067192.1"/>
    <property type="molecule type" value="Genomic_DNA"/>
</dbReference>
<sequence length="99" mass="11364">MTDWPTGLQPYKRTPEFTETSIPLGLLRAHATKAGTWAQLHVLEGRLRFRELVRDRVFDLGPGIHPVIRPEEQHEVAPLGPVRFFVEFCRMEDEAGKTL</sequence>
<keyword evidence="3" id="KW-1185">Reference proteome</keyword>
<dbReference type="InterPro" id="IPR015392">
    <property type="entry name" value="TehB/YeaR-like_dom"/>
</dbReference>
<evidence type="ECO:0000313" key="3">
    <source>
        <dbReference type="Proteomes" id="UP001239680"/>
    </source>
</evidence>
<dbReference type="Proteomes" id="UP001239680">
    <property type="component" value="Unassembled WGS sequence"/>
</dbReference>
<organism evidence="2 3">
    <name type="scientific">Pseudogemmobacter lacusdianii</name>
    <dbReference type="NCBI Taxonomy" id="3069608"/>
    <lineage>
        <taxon>Bacteria</taxon>
        <taxon>Pseudomonadati</taxon>
        <taxon>Pseudomonadota</taxon>
        <taxon>Alphaproteobacteria</taxon>
        <taxon>Rhodobacterales</taxon>
        <taxon>Paracoccaceae</taxon>
        <taxon>Pseudogemmobacter</taxon>
    </lineage>
</organism>
<dbReference type="Gene3D" id="2.60.120.10">
    <property type="entry name" value="Jelly Rolls"/>
    <property type="match status" value="1"/>
</dbReference>